<dbReference type="Gene3D" id="3.30.40.10">
    <property type="entry name" value="Zinc/RING finger domain, C3HC4 (zinc finger)"/>
    <property type="match status" value="1"/>
</dbReference>
<keyword evidence="7" id="KW-0862">Zinc</keyword>
<dbReference type="STRING" id="13333.W1NSJ5"/>
<evidence type="ECO:0000256" key="1">
    <source>
        <dbReference type="ARBA" id="ARBA00022448"/>
    </source>
</evidence>
<keyword evidence="6 15" id="KW-0863">Zinc-finger</keyword>
<sequence>MASNLFKGDRGEFVYIPLLCIIVSLVVGMSSASVVLIGQNVSLSFDDIEANFVPSIKGSGVCGTLYVAEPLDACTPLTDKNISVEGANSRFALIIRGGCTFEDKVRTAQKAGFQAAIIYDNEDSGILVAMAGNSAGVKIHAIFVSKASGEVLKTFAGTSGLELWIIPNFENSAWSIMAISFISLLALSAVLATCFFVRRHRIRRERPQTPHVREFHGMSSRLVKALPSLIFTSVLEDNCTAGTCAICLEDYAPGDKLRVLPCCHKFHAMCVDSWLTIWRTFCPVCKRDARTGTGEPPASECTPLLSPTSSSMASSVPSSSAASPAIQIGRSGSFRSPNSSRASSLSMTATSYMPHSHRSNSFSSSLSISRSSYNIRNFPSSSQRSRHSLGYPPLDPRLASPYIPSPSNASPLYAESSSERLPSLLYCSGSAASISPLASAHSLPGC</sequence>
<dbReference type="AlphaFoldDB" id="W1NSJ5"/>
<evidence type="ECO:0000256" key="6">
    <source>
        <dbReference type="ARBA" id="ARBA00022771"/>
    </source>
</evidence>
<dbReference type="GO" id="GO:0032586">
    <property type="term" value="C:protein storage vacuole membrane"/>
    <property type="evidence" value="ECO:0007669"/>
    <property type="project" value="UniProtKB-SubCell"/>
</dbReference>
<keyword evidence="9 17" id="KW-1133">Transmembrane helix</keyword>
<dbReference type="InterPro" id="IPR013083">
    <property type="entry name" value="Znf_RING/FYVE/PHD"/>
</dbReference>
<protein>
    <recommendedName>
        <fullName evidence="18">RING-type domain-containing protein</fullName>
    </recommendedName>
</protein>
<keyword evidence="2" id="KW-0926">Vacuole</keyword>
<dbReference type="PANTHER" id="PTHR47168">
    <property type="entry name" value="RING ZINC FINGER DOMAIN SUPERFAMILY PROTEIN-RELATED"/>
    <property type="match status" value="1"/>
</dbReference>
<keyword evidence="10 17" id="KW-0472">Membrane</keyword>
<proteinExistence type="predicted"/>
<name>W1NSJ5_AMBTC</name>
<dbReference type="InterPro" id="IPR051653">
    <property type="entry name" value="E3_ligase_sorting_rcpt"/>
</dbReference>
<dbReference type="InterPro" id="IPR046450">
    <property type="entry name" value="PA_dom_sf"/>
</dbReference>
<dbReference type="InterPro" id="IPR001841">
    <property type="entry name" value="Znf_RING"/>
</dbReference>
<accession>W1NSJ5</accession>
<feature type="transmembrane region" description="Helical" evidence="17">
    <location>
        <begin position="173"/>
        <end position="197"/>
    </location>
</feature>
<keyword evidence="12" id="KW-0325">Glycoprotein</keyword>
<dbReference type="Pfam" id="PF13639">
    <property type="entry name" value="zf-RING_2"/>
    <property type="match status" value="1"/>
</dbReference>
<evidence type="ECO:0000256" key="3">
    <source>
        <dbReference type="ARBA" id="ARBA00022692"/>
    </source>
</evidence>
<evidence type="ECO:0000256" key="8">
    <source>
        <dbReference type="ARBA" id="ARBA00022927"/>
    </source>
</evidence>
<evidence type="ECO:0000256" key="16">
    <source>
        <dbReference type="SAM" id="MobiDB-lite"/>
    </source>
</evidence>
<evidence type="ECO:0000259" key="18">
    <source>
        <dbReference type="PROSITE" id="PS50089"/>
    </source>
</evidence>
<dbReference type="InterPro" id="IPR003137">
    <property type="entry name" value="PA_domain"/>
</dbReference>
<reference evidence="20" key="1">
    <citation type="journal article" date="2013" name="Science">
        <title>The Amborella genome and the evolution of flowering plants.</title>
        <authorList>
            <consortium name="Amborella Genome Project"/>
        </authorList>
    </citation>
    <scope>NUCLEOTIDE SEQUENCE [LARGE SCALE GENOMIC DNA]</scope>
</reference>
<dbReference type="Pfam" id="PF02225">
    <property type="entry name" value="PA"/>
    <property type="match status" value="1"/>
</dbReference>
<dbReference type="GO" id="GO:0005737">
    <property type="term" value="C:cytoplasm"/>
    <property type="evidence" value="ECO:0000318"/>
    <property type="project" value="GO_Central"/>
</dbReference>
<dbReference type="GO" id="GO:0006511">
    <property type="term" value="P:ubiquitin-dependent protein catabolic process"/>
    <property type="evidence" value="ECO:0000318"/>
    <property type="project" value="GO_Central"/>
</dbReference>
<evidence type="ECO:0000256" key="9">
    <source>
        <dbReference type="ARBA" id="ARBA00022989"/>
    </source>
</evidence>
<keyword evidence="4" id="KW-0479">Metal-binding</keyword>
<dbReference type="GO" id="GO:0061630">
    <property type="term" value="F:ubiquitin protein ligase activity"/>
    <property type="evidence" value="ECO:0000318"/>
    <property type="project" value="GO_Central"/>
</dbReference>
<dbReference type="PROSITE" id="PS50089">
    <property type="entry name" value="ZF_RING_2"/>
    <property type="match status" value="1"/>
</dbReference>
<dbReference type="SUPFAM" id="SSF52025">
    <property type="entry name" value="PA domain"/>
    <property type="match status" value="1"/>
</dbReference>
<dbReference type="EMBL" id="KI395787">
    <property type="protein sequence ID" value="ERM97839.1"/>
    <property type="molecule type" value="Genomic_DNA"/>
</dbReference>
<evidence type="ECO:0000256" key="10">
    <source>
        <dbReference type="ARBA" id="ARBA00023136"/>
    </source>
</evidence>
<evidence type="ECO:0000256" key="17">
    <source>
        <dbReference type="SAM" id="Phobius"/>
    </source>
</evidence>
<dbReference type="InterPro" id="IPR044744">
    <property type="entry name" value="ZNRF4/RNF13/RNF167_PA"/>
</dbReference>
<dbReference type="SMART" id="SM00184">
    <property type="entry name" value="RING"/>
    <property type="match status" value="1"/>
</dbReference>
<evidence type="ECO:0000313" key="20">
    <source>
        <dbReference type="Proteomes" id="UP000017836"/>
    </source>
</evidence>
<evidence type="ECO:0000256" key="7">
    <source>
        <dbReference type="ARBA" id="ARBA00022833"/>
    </source>
</evidence>
<evidence type="ECO:0000256" key="15">
    <source>
        <dbReference type="PROSITE-ProRule" id="PRU00175"/>
    </source>
</evidence>
<evidence type="ECO:0000256" key="12">
    <source>
        <dbReference type="ARBA" id="ARBA00023180"/>
    </source>
</evidence>
<keyword evidence="5" id="KW-0732">Signal</keyword>
<dbReference type="OrthoDB" id="8062037at2759"/>
<dbReference type="GO" id="GO:0008270">
    <property type="term" value="F:zinc ion binding"/>
    <property type="evidence" value="ECO:0007669"/>
    <property type="project" value="UniProtKB-KW"/>
</dbReference>
<feature type="region of interest" description="Disordered" evidence="16">
    <location>
        <begin position="290"/>
        <end position="364"/>
    </location>
</feature>
<evidence type="ECO:0000256" key="14">
    <source>
        <dbReference type="ARBA" id="ARBA00060484"/>
    </source>
</evidence>
<keyword evidence="11" id="KW-1015">Disulfide bond</keyword>
<evidence type="ECO:0000256" key="11">
    <source>
        <dbReference type="ARBA" id="ARBA00023157"/>
    </source>
</evidence>
<feature type="domain" description="RING-type" evidence="18">
    <location>
        <begin position="244"/>
        <end position="286"/>
    </location>
</feature>
<dbReference type="CDD" id="cd02123">
    <property type="entry name" value="PA_C_RZF_like"/>
    <property type="match status" value="1"/>
</dbReference>
<evidence type="ECO:0000256" key="13">
    <source>
        <dbReference type="ARBA" id="ARBA00046288"/>
    </source>
</evidence>
<dbReference type="HOGENOM" id="CLU_035275_2_0_1"/>
<feature type="compositionally biased region" description="Low complexity" evidence="16">
    <location>
        <begin position="306"/>
        <end position="346"/>
    </location>
</feature>
<keyword evidence="8" id="KW-0653">Protein transport</keyword>
<evidence type="ECO:0000256" key="4">
    <source>
        <dbReference type="ARBA" id="ARBA00022723"/>
    </source>
</evidence>
<keyword evidence="1" id="KW-0813">Transport</keyword>
<dbReference type="FunFam" id="3.30.40.10:FF:000276">
    <property type="entry name" value="Receptor homology region transmembrane domain-and RING domain-containing protein 2"/>
    <property type="match status" value="1"/>
</dbReference>
<organism evidence="19 20">
    <name type="scientific">Amborella trichopoda</name>
    <dbReference type="NCBI Taxonomy" id="13333"/>
    <lineage>
        <taxon>Eukaryota</taxon>
        <taxon>Viridiplantae</taxon>
        <taxon>Streptophyta</taxon>
        <taxon>Embryophyta</taxon>
        <taxon>Tracheophyta</taxon>
        <taxon>Spermatophyta</taxon>
        <taxon>Magnoliopsida</taxon>
        <taxon>Amborellales</taxon>
        <taxon>Amborellaceae</taxon>
        <taxon>Amborella</taxon>
    </lineage>
</organism>
<dbReference type="KEGG" id="atr:18425826"/>
<dbReference type="FunFam" id="3.50.30.30:FF:000020">
    <property type="entry name" value="Receptor homology region transmembrane domain-and RING domain-containing protein 2"/>
    <property type="match status" value="1"/>
</dbReference>
<evidence type="ECO:0000256" key="5">
    <source>
        <dbReference type="ARBA" id="ARBA00022729"/>
    </source>
</evidence>
<dbReference type="Gramene" id="ERM97839">
    <property type="protein sequence ID" value="ERM97839"/>
    <property type="gene ID" value="AMTR_s00118p00107060"/>
</dbReference>
<keyword evidence="3 17" id="KW-0812">Transmembrane</keyword>
<dbReference type="PANTHER" id="PTHR47168:SF5">
    <property type="entry name" value="RING-TYPE DOMAIN-CONTAINING PROTEIN"/>
    <property type="match status" value="1"/>
</dbReference>
<gene>
    <name evidence="19" type="ORF">AMTR_s00118p00107060</name>
</gene>
<keyword evidence="20" id="KW-1185">Reference proteome</keyword>
<evidence type="ECO:0000256" key="2">
    <source>
        <dbReference type="ARBA" id="ARBA00022554"/>
    </source>
</evidence>
<dbReference type="OMA" id="VYTIFTV"/>
<evidence type="ECO:0000313" key="19">
    <source>
        <dbReference type="EMBL" id="ERM97839.1"/>
    </source>
</evidence>
<comment type="subcellular location">
    <subcellularLocation>
        <location evidence="13">Endomembrane system</location>
        <topology evidence="13">Single-pass type I membrane protein</topology>
    </subcellularLocation>
    <subcellularLocation>
        <location evidence="14">Protein storage vacuole membrane</location>
    </subcellularLocation>
</comment>
<dbReference type="GO" id="GO:0015031">
    <property type="term" value="P:protein transport"/>
    <property type="evidence" value="ECO:0007669"/>
    <property type="project" value="UniProtKB-KW"/>
</dbReference>
<dbReference type="eggNOG" id="KOG4628">
    <property type="taxonomic scope" value="Eukaryota"/>
</dbReference>
<dbReference type="GO" id="GO:0012505">
    <property type="term" value="C:endomembrane system"/>
    <property type="evidence" value="ECO:0007669"/>
    <property type="project" value="UniProtKB-SubCell"/>
</dbReference>
<dbReference type="SUPFAM" id="SSF57850">
    <property type="entry name" value="RING/U-box"/>
    <property type="match status" value="1"/>
</dbReference>
<dbReference type="Gene3D" id="3.50.30.30">
    <property type="match status" value="1"/>
</dbReference>
<feature type="transmembrane region" description="Helical" evidence="17">
    <location>
        <begin position="12"/>
        <end position="37"/>
    </location>
</feature>
<dbReference type="Proteomes" id="UP000017836">
    <property type="component" value="Unassembled WGS sequence"/>
</dbReference>